<dbReference type="InterPro" id="IPR010994">
    <property type="entry name" value="RuvA_2-like"/>
</dbReference>
<dbReference type="FunCoup" id="A0A0J6WUM7">
    <property type="interactions" value="163"/>
</dbReference>
<dbReference type="InterPro" id="IPR050534">
    <property type="entry name" value="Coronavir_polyprotein_1ab"/>
</dbReference>
<comment type="caution">
    <text evidence="5">The sequence shown here is derived from an EMBL/GenBank/DDBJ whole genome shotgun (WGS) entry which is preliminary data.</text>
</comment>
<dbReference type="PANTHER" id="PTHR43788">
    <property type="entry name" value="DNA2/NAM7 HELICASE FAMILY MEMBER"/>
    <property type="match status" value="1"/>
</dbReference>
<gene>
    <name evidence="3" type="primary">recD2</name>
    <name evidence="5" type="ORF">AB840_09360</name>
</gene>
<dbReference type="InParanoid" id="A0A0J6WUM7"/>
<keyword evidence="3" id="KW-0238">DNA-binding</keyword>
<evidence type="ECO:0000259" key="4">
    <source>
        <dbReference type="SMART" id="SM00382"/>
    </source>
</evidence>
<feature type="binding site" evidence="3">
    <location>
        <begin position="349"/>
        <end position="353"/>
    </location>
    <ligand>
        <name>ATP</name>
        <dbReference type="ChEBI" id="CHEBI:30616"/>
    </ligand>
</feature>
<keyword evidence="1 3" id="KW-0547">Nucleotide-binding</keyword>
<name>A0A0J6WUM7_9FIRM</name>
<dbReference type="SUPFAM" id="SSF47781">
    <property type="entry name" value="RuvA domain 2-like"/>
    <property type="match status" value="1"/>
</dbReference>
<dbReference type="EC" id="5.6.2.3" evidence="3"/>
<dbReference type="STRING" id="39029.BSR42_05150"/>
<comment type="catalytic activity">
    <reaction evidence="3">
        <text>ATP + H2O = ADP + phosphate + H(+)</text>
        <dbReference type="Rhea" id="RHEA:13065"/>
        <dbReference type="ChEBI" id="CHEBI:15377"/>
        <dbReference type="ChEBI" id="CHEBI:15378"/>
        <dbReference type="ChEBI" id="CHEBI:30616"/>
        <dbReference type="ChEBI" id="CHEBI:43474"/>
        <dbReference type="ChEBI" id="CHEBI:456216"/>
        <dbReference type="EC" id="5.6.2.3"/>
    </reaction>
</comment>
<dbReference type="CDD" id="cd18809">
    <property type="entry name" value="SF1_C_RecD"/>
    <property type="match status" value="1"/>
</dbReference>
<comment type="similarity">
    <text evidence="3">Belongs to the RecD family. RecD2 subfamily.</text>
</comment>
<keyword evidence="3" id="KW-0378">Hydrolase</keyword>
<keyword evidence="6" id="KW-1185">Reference proteome</keyword>
<dbReference type="PATRIC" id="fig|1122219.3.peg.1585"/>
<dbReference type="InterPro" id="IPR003593">
    <property type="entry name" value="AAA+_ATPase"/>
</dbReference>
<accession>A0A0J6WUM7</accession>
<dbReference type="InterPro" id="IPR006345">
    <property type="entry name" value="RecD2"/>
</dbReference>
<dbReference type="GO" id="GO:0043139">
    <property type="term" value="F:5'-3' DNA helicase activity"/>
    <property type="evidence" value="ECO:0007669"/>
    <property type="project" value="UniProtKB-UniRule"/>
</dbReference>
<evidence type="ECO:0000313" key="5">
    <source>
        <dbReference type="EMBL" id="KMO86239.1"/>
    </source>
</evidence>
<dbReference type="InterPro" id="IPR041451">
    <property type="entry name" value="RecD2_SH13"/>
</dbReference>
<dbReference type="Gene3D" id="1.10.150.20">
    <property type="entry name" value="5' to 3' exonuclease, C-terminal subdomain"/>
    <property type="match status" value="1"/>
</dbReference>
<dbReference type="NCBIfam" id="TIGR01448">
    <property type="entry name" value="recD_rel"/>
    <property type="match status" value="1"/>
</dbReference>
<dbReference type="SMART" id="SM00382">
    <property type="entry name" value="AAA"/>
    <property type="match status" value="1"/>
</dbReference>
<dbReference type="AlphaFoldDB" id="A0A0J6WUM7"/>
<evidence type="ECO:0000256" key="1">
    <source>
        <dbReference type="ARBA" id="ARBA00022741"/>
    </source>
</evidence>
<dbReference type="Pfam" id="PF14490">
    <property type="entry name" value="HHH_RecD2"/>
    <property type="match status" value="1"/>
</dbReference>
<proteinExistence type="inferred from homology"/>
<dbReference type="Gene3D" id="2.30.30.940">
    <property type="match status" value="1"/>
</dbReference>
<dbReference type="GO" id="GO:0017116">
    <property type="term" value="F:single-stranded DNA helicase activity"/>
    <property type="evidence" value="ECO:0007669"/>
    <property type="project" value="TreeGrafter"/>
</dbReference>
<dbReference type="GO" id="GO:0005524">
    <property type="term" value="F:ATP binding"/>
    <property type="evidence" value="ECO:0007669"/>
    <property type="project" value="UniProtKB-UniRule"/>
</dbReference>
<feature type="domain" description="AAA+ ATPase" evidence="4">
    <location>
        <begin position="338"/>
        <end position="489"/>
    </location>
</feature>
<dbReference type="Pfam" id="PF23139">
    <property type="entry name" value="OB_YrrC"/>
    <property type="match status" value="1"/>
</dbReference>
<dbReference type="GO" id="GO:0009338">
    <property type="term" value="C:exodeoxyribonuclease V complex"/>
    <property type="evidence" value="ECO:0007669"/>
    <property type="project" value="TreeGrafter"/>
</dbReference>
<dbReference type="Pfam" id="PF13538">
    <property type="entry name" value="UvrD_C_2"/>
    <property type="match status" value="1"/>
</dbReference>
<dbReference type="Gene3D" id="3.40.50.300">
    <property type="entry name" value="P-loop containing nucleotide triphosphate hydrolases"/>
    <property type="match status" value="2"/>
</dbReference>
<sequence>MMDTLEIVQGAAERVLFEAPDSNYIIFRIRSEADDSLLTVTGYGTKPLVGDRLEIQGKWVQHKRYGRQFAATAWKRLIPDTEEGIERFLGSGSVKGIGPSLAHRIVAVFGSETMTVMDKEPQRLLTIEGIGAKKLAMITDSFYEEKQVNDMALDLEQHGIAGRYAGRLVQKYGDDVMYVLQEEPYRMISEIEGIGFKTADQIALAYGMNPQSSMRLAAGLTYMLHDMTQNGHVCIPDTELVRRTALILRADSLFVHDALGEAIDSRQLCTADYGGTTYVYTPEACEEEEYTAQRILDMVHMKPLTVRTHVQLFLDRWQDSCHFVLADKQREAVERSLQTGMLVITGGPGTGKTTVVQTIIRLAEQEGLRILLCAPTGRAAKRLAETTERKAKTIHRLLIPDGFSGPVQVFEYNETKLLPADLVIVDEVSMLDMEMMYHLLQALSPQCRCILVGDADQLPSVGAGAVLHDIIRSGAVPVVRLDTIFRQKEGGRIVTNAHLINHGRPPIVNEDQEFRLIEIEKEEEGAEQISRIYAAEVQETSDVFSVQVLSPMYKNPCGVDKLNELIQERTNQPSPEKTEYKNGKFIFRTGDKVMQKQNNYDKGVFNGDIGKIFAIHEDTIHVRYPEQDVRYEGQEIDEITLAYAITVHKSQGSEYRTVIMAIVSSHAIMLQRNLFYTAVTRAKRKVILVGMKRALLAAVQNIRTSSRFTLLTERLREEEIC</sequence>
<organism evidence="5 6">
    <name type="scientific">Megasphaera cerevisiae DSM 20462</name>
    <dbReference type="NCBI Taxonomy" id="1122219"/>
    <lineage>
        <taxon>Bacteria</taxon>
        <taxon>Bacillati</taxon>
        <taxon>Bacillota</taxon>
        <taxon>Negativicutes</taxon>
        <taxon>Veillonellales</taxon>
        <taxon>Veillonellaceae</taxon>
        <taxon>Megasphaera</taxon>
    </lineage>
</organism>
<evidence type="ECO:0000256" key="2">
    <source>
        <dbReference type="ARBA" id="ARBA00022840"/>
    </source>
</evidence>
<dbReference type="SUPFAM" id="SSF52540">
    <property type="entry name" value="P-loop containing nucleoside triphosphate hydrolases"/>
    <property type="match status" value="1"/>
</dbReference>
<keyword evidence="2 3" id="KW-0067">ATP-binding</keyword>
<reference evidence="5 6" key="1">
    <citation type="submission" date="2015-06" db="EMBL/GenBank/DDBJ databases">
        <title>Draft genome sequence of beer spoilage bacterium Megasphaera cerevisiae type strain 20462.</title>
        <authorList>
            <person name="Kutumbaka K."/>
            <person name="Pasmowitz J."/>
            <person name="Mategko J."/>
            <person name="Reyes D."/>
            <person name="Friedrich A."/>
            <person name="Han S."/>
            <person name="Martens-Habbena W."/>
            <person name="Neal-McKinney J."/>
            <person name="Janagama H.K."/>
            <person name="Nadala C."/>
            <person name="Samadpour M."/>
        </authorList>
    </citation>
    <scope>NUCLEOTIDE SEQUENCE [LARGE SCALE GENOMIC DNA]</scope>
    <source>
        <strain evidence="5 6">DSM 20462</strain>
    </source>
</reference>
<dbReference type="Pfam" id="PF14520">
    <property type="entry name" value="HHH_5"/>
    <property type="match status" value="1"/>
</dbReference>
<dbReference type="OrthoDB" id="9803432at2"/>
<evidence type="ECO:0000256" key="3">
    <source>
        <dbReference type="HAMAP-Rule" id="MF_01488"/>
    </source>
</evidence>
<dbReference type="InterPro" id="IPR027785">
    <property type="entry name" value="UvrD-like_helicase_C"/>
</dbReference>
<dbReference type="InterPro" id="IPR027417">
    <property type="entry name" value="P-loop_NTPase"/>
</dbReference>
<dbReference type="Proteomes" id="UP000036503">
    <property type="component" value="Unassembled WGS sequence"/>
</dbReference>
<dbReference type="GO" id="GO:0016887">
    <property type="term" value="F:ATP hydrolysis activity"/>
    <property type="evidence" value="ECO:0007669"/>
    <property type="project" value="RHEA"/>
</dbReference>
<protein>
    <recommendedName>
        <fullName evidence="3">ATP-dependent RecD2 DNA helicase</fullName>
        <ecNumber evidence="3">5.6.2.3</ecNumber>
    </recommendedName>
    <alternativeName>
        <fullName evidence="3">DNA 5'-3' helicase subunit RecD2</fullName>
    </alternativeName>
</protein>
<keyword evidence="3" id="KW-0413">Isomerase</keyword>
<comment type="function">
    <text evidence="3">DNA-dependent ATPase and ATP-dependent 5'-3' DNA helicase. Has no activity on blunt DNA or DNA with 3'-overhangs, requires at least 10 bases of 5'-ssDNA for helicase activity.</text>
</comment>
<dbReference type="Pfam" id="PF13604">
    <property type="entry name" value="AAA_30"/>
    <property type="match status" value="1"/>
</dbReference>
<dbReference type="GO" id="GO:0006310">
    <property type="term" value="P:DNA recombination"/>
    <property type="evidence" value="ECO:0007669"/>
    <property type="project" value="InterPro"/>
</dbReference>
<dbReference type="CDD" id="cd17933">
    <property type="entry name" value="DEXSc_RecD-like"/>
    <property type="match status" value="1"/>
</dbReference>
<dbReference type="GO" id="GO:0003677">
    <property type="term" value="F:DNA binding"/>
    <property type="evidence" value="ECO:0007669"/>
    <property type="project" value="UniProtKB-UniRule"/>
</dbReference>
<dbReference type="InterPro" id="IPR055446">
    <property type="entry name" value="RecD2_N_OB"/>
</dbReference>
<dbReference type="HAMAP" id="MF_01488">
    <property type="entry name" value="RecD2"/>
    <property type="match status" value="1"/>
</dbReference>
<dbReference type="InterPro" id="IPR029493">
    <property type="entry name" value="RecD2-like_HHH"/>
</dbReference>
<dbReference type="Pfam" id="PF18335">
    <property type="entry name" value="SH3_13"/>
    <property type="match status" value="1"/>
</dbReference>
<dbReference type="EMBL" id="LEKT01000029">
    <property type="protein sequence ID" value="KMO86239.1"/>
    <property type="molecule type" value="Genomic_DNA"/>
</dbReference>
<keyword evidence="3 5" id="KW-0347">Helicase</keyword>
<dbReference type="Gene3D" id="1.10.10.2220">
    <property type="match status" value="1"/>
</dbReference>
<dbReference type="PANTHER" id="PTHR43788:SF6">
    <property type="entry name" value="DNA HELICASE B"/>
    <property type="match status" value="1"/>
</dbReference>
<evidence type="ECO:0000313" key="6">
    <source>
        <dbReference type="Proteomes" id="UP000036503"/>
    </source>
</evidence>